<dbReference type="PROSITE" id="PS00678">
    <property type="entry name" value="WD_REPEATS_1"/>
    <property type="match status" value="3"/>
</dbReference>
<dbReference type="Proteomes" id="UP000054270">
    <property type="component" value="Unassembled WGS sequence"/>
</dbReference>
<dbReference type="OrthoDB" id="17410at2759"/>
<proteinExistence type="predicted"/>
<dbReference type="PRINTS" id="PR00320">
    <property type="entry name" value="GPROTEINBRPT"/>
</dbReference>
<reference evidence="11" key="1">
    <citation type="submission" date="2014-04" db="EMBL/GenBank/DDBJ databases">
        <title>Evolutionary Origins and Diversification of the Mycorrhizal Mutualists.</title>
        <authorList>
            <consortium name="DOE Joint Genome Institute"/>
            <consortium name="Mycorrhizal Genomics Consortium"/>
            <person name="Kohler A."/>
            <person name="Kuo A."/>
            <person name="Nagy L.G."/>
            <person name="Floudas D."/>
            <person name="Copeland A."/>
            <person name="Barry K.W."/>
            <person name="Cichocki N."/>
            <person name="Veneault-Fourrey C."/>
            <person name="LaButti K."/>
            <person name="Lindquist E.A."/>
            <person name="Lipzen A."/>
            <person name="Lundell T."/>
            <person name="Morin E."/>
            <person name="Murat C."/>
            <person name="Riley R."/>
            <person name="Ohm R."/>
            <person name="Sun H."/>
            <person name="Tunlid A."/>
            <person name="Henrissat B."/>
            <person name="Grigoriev I.V."/>
            <person name="Hibbett D.S."/>
            <person name="Martin F."/>
        </authorList>
    </citation>
    <scope>NUCLEOTIDE SEQUENCE [LARGE SCALE GENOMIC DNA]</scope>
    <source>
        <strain evidence="11">FD-334 SS-4</strain>
    </source>
</reference>
<evidence type="ECO:0000256" key="8">
    <source>
        <dbReference type="SAM" id="MobiDB-lite"/>
    </source>
</evidence>
<evidence type="ECO:0000256" key="5">
    <source>
        <dbReference type="ARBA" id="ARBA00023163"/>
    </source>
</evidence>
<dbReference type="PANTHER" id="PTHR19848">
    <property type="entry name" value="WD40 REPEAT PROTEIN"/>
    <property type="match status" value="1"/>
</dbReference>
<feature type="repeat" description="WD" evidence="6">
    <location>
        <begin position="533"/>
        <end position="574"/>
    </location>
</feature>
<evidence type="ECO:0000256" key="4">
    <source>
        <dbReference type="ARBA" id="ARBA00023015"/>
    </source>
</evidence>
<dbReference type="STRING" id="945553.A0A0D2MD28"/>
<feature type="repeat" description="WD" evidence="6">
    <location>
        <begin position="575"/>
        <end position="611"/>
    </location>
</feature>
<keyword evidence="11" id="KW-1185">Reference proteome</keyword>
<dbReference type="OMA" id="NGMMQKK"/>
<gene>
    <name evidence="10" type="ORF">HYPSUDRAFT_42071</name>
</gene>
<keyword evidence="7" id="KW-0175">Coiled coil</keyword>
<dbReference type="Pfam" id="PF08581">
    <property type="entry name" value="Tup_N"/>
    <property type="match status" value="1"/>
</dbReference>
<evidence type="ECO:0000256" key="2">
    <source>
        <dbReference type="ARBA" id="ARBA00022574"/>
    </source>
</evidence>
<dbReference type="InterPro" id="IPR013890">
    <property type="entry name" value="Tscrpt_rep_Tup1_N"/>
</dbReference>
<feature type="compositionally biased region" description="Basic and acidic residues" evidence="8">
    <location>
        <begin position="165"/>
        <end position="185"/>
    </location>
</feature>
<protein>
    <recommendedName>
        <fullName evidence="9">Transcriptional repressor Tup1 N-terminal domain-containing protein</fullName>
    </recommendedName>
</protein>
<feature type="region of interest" description="Disordered" evidence="8">
    <location>
        <begin position="1"/>
        <end position="27"/>
    </location>
</feature>
<dbReference type="PROSITE" id="PS50082">
    <property type="entry name" value="WD_REPEATS_2"/>
    <property type="match status" value="5"/>
</dbReference>
<evidence type="ECO:0000256" key="6">
    <source>
        <dbReference type="PROSITE-ProRule" id="PRU00221"/>
    </source>
</evidence>
<dbReference type="InterPro" id="IPR036322">
    <property type="entry name" value="WD40_repeat_dom_sf"/>
</dbReference>
<evidence type="ECO:0000256" key="7">
    <source>
        <dbReference type="SAM" id="Coils"/>
    </source>
</evidence>
<evidence type="ECO:0000313" key="10">
    <source>
        <dbReference type="EMBL" id="KJA21423.1"/>
    </source>
</evidence>
<feature type="domain" description="Transcriptional repressor Tup1 N-terminal" evidence="9">
    <location>
        <begin position="32"/>
        <end position="104"/>
    </location>
</feature>
<dbReference type="Gene3D" id="2.130.10.10">
    <property type="entry name" value="YVTN repeat-like/Quinoprotein amine dehydrogenase"/>
    <property type="match status" value="1"/>
</dbReference>
<evidence type="ECO:0000313" key="11">
    <source>
        <dbReference type="Proteomes" id="UP000054270"/>
    </source>
</evidence>
<feature type="repeat" description="WD" evidence="6">
    <location>
        <begin position="464"/>
        <end position="498"/>
    </location>
</feature>
<keyword evidence="4" id="KW-0805">Transcription regulation</keyword>
<dbReference type="InterPro" id="IPR001680">
    <property type="entry name" value="WD40_rpt"/>
</dbReference>
<sequence length="611" mass="66987">MSGSAGPMYNHRPMQPRAVPTQGGPPTRVSVLDSLDTIKKEYEQLHSELNGVRNERDDLEMKLAAQVAELNSVRAALCELELHNTALRAQYEEEFQRLQSEVVQKMPALSGRSPMPPLHTMGPSPRIPTSGTPSAYTPYPELQSRSEPAPAERLPPLSPSLIRVDNPKPPRMSDGESDRLSDPRDPKRHRPRRDHPDGATPMGSQSAGPSTCATATMPAPPNSLGLHRPTERSAKAPGKRAQSAQRISQESLKLEAVPSEYKKEGGDWHVVYNPKVKKALDINLVHAFKHPTVVCCVQFSPDGRLLATGCDRTTQLFDVQTGAKICILQDRNVPKKGDHYIRSVKFSPDSKLLATGAEDHKLRIWDLSSRQIRHIFEGHTEEIYSVDFSSDARYIVSGSADKTLRIWDTQTNTAQQINLSDSLEGEQGFTCVAISPDSTLVAGGTLDTVVRIYDLTTCALVGTLAGHSNSVYSVAFTPDGRGVISGSLDMSVKLWDISAMLSRYAERKTRQNQRSNSSGKDIQYLPDIEPLPFIGHTDFVLSASITPDSRWIISGSKDRSVGFWDAHSSDLQFILNGHTNSVISLHVNPLGGMLATGSGDSSARIWTYSSI</sequence>
<organism evidence="10 11">
    <name type="scientific">Hypholoma sublateritium (strain FD-334 SS-4)</name>
    <dbReference type="NCBI Taxonomy" id="945553"/>
    <lineage>
        <taxon>Eukaryota</taxon>
        <taxon>Fungi</taxon>
        <taxon>Dikarya</taxon>
        <taxon>Basidiomycota</taxon>
        <taxon>Agaricomycotina</taxon>
        <taxon>Agaricomycetes</taxon>
        <taxon>Agaricomycetidae</taxon>
        <taxon>Agaricales</taxon>
        <taxon>Agaricineae</taxon>
        <taxon>Strophariaceae</taxon>
        <taxon>Hypholoma</taxon>
    </lineage>
</organism>
<evidence type="ECO:0000256" key="1">
    <source>
        <dbReference type="ARBA" id="ARBA00022491"/>
    </source>
</evidence>
<name>A0A0D2MD28_HYPSF</name>
<feature type="coiled-coil region" evidence="7">
    <location>
        <begin position="35"/>
        <end position="69"/>
    </location>
</feature>
<dbReference type="SUPFAM" id="SSF50978">
    <property type="entry name" value="WD40 repeat-like"/>
    <property type="match status" value="1"/>
</dbReference>
<dbReference type="InterPro" id="IPR015943">
    <property type="entry name" value="WD40/YVTN_repeat-like_dom_sf"/>
</dbReference>
<feature type="repeat" description="WD" evidence="6">
    <location>
        <begin position="341"/>
        <end position="375"/>
    </location>
</feature>
<evidence type="ECO:0000256" key="3">
    <source>
        <dbReference type="ARBA" id="ARBA00022737"/>
    </source>
</evidence>
<dbReference type="PROSITE" id="PS50294">
    <property type="entry name" value="WD_REPEATS_REGION"/>
    <property type="match status" value="5"/>
</dbReference>
<evidence type="ECO:0000259" key="9">
    <source>
        <dbReference type="Pfam" id="PF08581"/>
    </source>
</evidence>
<keyword evidence="3" id="KW-0677">Repeat</keyword>
<dbReference type="InterPro" id="IPR019775">
    <property type="entry name" value="WD40_repeat_CS"/>
</dbReference>
<accession>A0A0D2MD28</accession>
<feature type="repeat" description="WD" evidence="6">
    <location>
        <begin position="376"/>
        <end position="417"/>
    </location>
</feature>
<dbReference type="CDD" id="cd00200">
    <property type="entry name" value="WD40"/>
    <property type="match status" value="1"/>
</dbReference>
<keyword evidence="2 6" id="KW-0853">WD repeat</keyword>
<feature type="compositionally biased region" description="Polar residues" evidence="8">
    <location>
        <begin position="202"/>
        <end position="214"/>
    </location>
</feature>
<dbReference type="Gene3D" id="1.20.5.340">
    <property type="match status" value="1"/>
</dbReference>
<keyword evidence="1" id="KW-0678">Repressor</keyword>
<keyword evidence="5" id="KW-0804">Transcription</keyword>
<dbReference type="InterPro" id="IPR020472">
    <property type="entry name" value="WD40_PAC1"/>
</dbReference>
<dbReference type="SMART" id="SM00320">
    <property type="entry name" value="WD40"/>
    <property type="match status" value="7"/>
</dbReference>
<dbReference type="AlphaFoldDB" id="A0A0D2MD28"/>
<feature type="region of interest" description="Disordered" evidence="8">
    <location>
        <begin position="108"/>
        <end position="249"/>
    </location>
</feature>
<dbReference type="EMBL" id="KN817558">
    <property type="protein sequence ID" value="KJA21423.1"/>
    <property type="molecule type" value="Genomic_DNA"/>
</dbReference>
<dbReference type="Pfam" id="PF00400">
    <property type="entry name" value="WD40"/>
    <property type="match status" value="7"/>
</dbReference>
<dbReference type="PANTHER" id="PTHR19848:SF8">
    <property type="entry name" value="F-BOX AND WD REPEAT DOMAIN CONTAINING 7"/>
    <property type="match status" value="1"/>
</dbReference>